<dbReference type="OrthoDB" id="3189065at2"/>
<dbReference type="PANTHER" id="PTHR43794:SF11">
    <property type="entry name" value="AMIDOHYDROLASE-RELATED DOMAIN-CONTAINING PROTEIN"/>
    <property type="match status" value="1"/>
</dbReference>
<evidence type="ECO:0000313" key="4">
    <source>
        <dbReference type="Proteomes" id="UP000198662"/>
    </source>
</evidence>
<sequence>MHVYTAPVVVPLAGEPIREGAVGVDGGRIAYVGPAAGAPEADETTAFDGVMTPGLVNAHTHLCYTAFADMYGNEKEFFEWIQEFARRNPETADEVWKDSVQQGIDESLAHGVTAVADIVTPAAGFAPLLASDLAGVAYWEAVFIDEAAWEVRRNAWREVVTDTRAVNNSDVAVGISPHTLYTLGTNVGKGLAELARTLDIRLHPHLAETMHEDMFVRRGSGPFAFMNRRAGLDLEIADGGTGHSPAVQMDKVGWLGADAHVAHGVHLDKADRELLRAKGTAVALCARSNARLEAGEPPVAALRAEGNTVAVGTDSRASAPDLDVAAEWPVLRRLALAQGDGGEGLNEWLVRAATQGGAKALGRDDIGVLKEGARADLAVFAVDTDADPYAALVTGAAGNCTATVLKGALVEGRPTER</sequence>
<dbReference type="InterPro" id="IPR006680">
    <property type="entry name" value="Amidohydro-rel"/>
</dbReference>
<dbReference type="PANTHER" id="PTHR43794">
    <property type="entry name" value="AMINOHYDROLASE SSNA-RELATED"/>
    <property type="match status" value="1"/>
</dbReference>
<dbReference type="Proteomes" id="UP000198662">
    <property type="component" value="Unassembled WGS sequence"/>
</dbReference>
<gene>
    <name evidence="3" type="ORF">SAMN05216298_3622</name>
</gene>
<evidence type="ECO:0000313" key="3">
    <source>
        <dbReference type="EMBL" id="SDL36422.1"/>
    </source>
</evidence>
<dbReference type="Gene3D" id="3.20.20.140">
    <property type="entry name" value="Metal-dependent hydrolases"/>
    <property type="match status" value="1"/>
</dbReference>
<protein>
    <submittedName>
        <fullName evidence="3">5-methylthioadenosine/S-adenosylhomocysteine deaminase</fullName>
    </submittedName>
</protein>
<evidence type="ECO:0000256" key="1">
    <source>
        <dbReference type="ARBA" id="ARBA00022801"/>
    </source>
</evidence>
<feature type="domain" description="Amidohydrolase-related" evidence="2">
    <location>
        <begin position="50"/>
        <end position="408"/>
    </location>
</feature>
<evidence type="ECO:0000259" key="2">
    <source>
        <dbReference type="Pfam" id="PF01979"/>
    </source>
</evidence>
<dbReference type="InterPro" id="IPR050287">
    <property type="entry name" value="MTA/SAH_deaminase"/>
</dbReference>
<dbReference type="SUPFAM" id="SSF51338">
    <property type="entry name" value="Composite domain of metallo-dependent hydrolases"/>
    <property type="match status" value="1"/>
</dbReference>
<dbReference type="STRING" id="380244.SAMN05216298_3622"/>
<reference evidence="4" key="1">
    <citation type="submission" date="2016-10" db="EMBL/GenBank/DDBJ databases">
        <authorList>
            <person name="Varghese N."/>
            <person name="Submissions S."/>
        </authorList>
    </citation>
    <scope>NUCLEOTIDE SEQUENCE [LARGE SCALE GENOMIC DNA]</scope>
    <source>
        <strain evidence="4">CGMCC 4.3147</strain>
    </source>
</reference>
<proteinExistence type="predicted"/>
<dbReference type="SUPFAM" id="SSF51556">
    <property type="entry name" value="Metallo-dependent hydrolases"/>
    <property type="match status" value="1"/>
</dbReference>
<organism evidence="3 4">
    <name type="scientific">Glycomyces sambucus</name>
    <dbReference type="NCBI Taxonomy" id="380244"/>
    <lineage>
        <taxon>Bacteria</taxon>
        <taxon>Bacillati</taxon>
        <taxon>Actinomycetota</taxon>
        <taxon>Actinomycetes</taxon>
        <taxon>Glycomycetales</taxon>
        <taxon>Glycomycetaceae</taxon>
        <taxon>Glycomyces</taxon>
    </lineage>
</organism>
<dbReference type="EMBL" id="FNGF01000005">
    <property type="protein sequence ID" value="SDL36422.1"/>
    <property type="molecule type" value="Genomic_DNA"/>
</dbReference>
<accession>A0A1G9JGK1</accession>
<dbReference type="Pfam" id="PF01979">
    <property type="entry name" value="Amidohydro_1"/>
    <property type="match status" value="1"/>
</dbReference>
<dbReference type="RefSeq" id="WP_091052207.1">
    <property type="nucleotide sequence ID" value="NZ_FNGF01000005.1"/>
</dbReference>
<dbReference type="InterPro" id="IPR011059">
    <property type="entry name" value="Metal-dep_hydrolase_composite"/>
</dbReference>
<keyword evidence="4" id="KW-1185">Reference proteome</keyword>
<dbReference type="InterPro" id="IPR032466">
    <property type="entry name" value="Metal_Hydrolase"/>
</dbReference>
<name>A0A1G9JGK1_9ACTN</name>
<dbReference type="AlphaFoldDB" id="A0A1G9JGK1"/>
<keyword evidence="1" id="KW-0378">Hydrolase</keyword>
<dbReference type="Gene3D" id="2.30.40.10">
    <property type="entry name" value="Urease, subunit C, domain 1"/>
    <property type="match status" value="1"/>
</dbReference>
<dbReference type="GO" id="GO:0016810">
    <property type="term" value="F:hydrolase activity, acting on carbon-nitrogen (but not peptide) bonds"/>
    <property type="evidence" value="ECO:0007669"/>
    <property type="project" value="InterPro"/>
</dbReference>